<feature type="region of interest" description="Disordered" evidence="1">
    <location>
        <begin position="116"/>
        <end position="156"/>
    </location>
</feature>
<feature type="compositionally biased region" description="Basic residues" evidence="1">
    <location>
        <begin position="124"/>
        <end position="143"/>
    </location>
</feature>
<protein>
    <submittedName>
        <fullName evidence="2">Uncharacterized protein</fullName>
    </submittedName>
</protein>
<dbReference type="Proteomes" id="UP000294003">
    <property type="component" value="Unassembled WGS sequence"/>
</dbReference>
<sequence length="156" mass="17143">MQSRKLRRQTDPRFQQNPWLENMLTTMVENNVQCNVQRSSPDPPALGLPSSISLLRASAQPGDCSQSEQADDVLMDLAVDANYCEGDDEILLNDTIALREAGAPAGIRKPGALKYRSSVDAGSHSRHMKKNIPRMRRRQKKKASAPSAVPAGMNTT</sequence>
<evidence type="ECO:0000313" key="3">
    <source>
        <dbReference type="Proteomes" id="UP000294003"/>
    </source>
</evidence>
<keyword evidence="3" id="KW-1185">Reference proteome</keyword>
<accession>A0ABY0HIN9</accession>
<organism evidence="2 3">
    <name type="scientific">Monosporascus cannonballus</name>
    <dbReference type="NCBI Taxonomy" id="155416"/>
    <lineage>
        <taxon>Eukaryota</taxon>
        <taxon>Fungi</taxon>
        <taxon>Dikarya</taxon>
        <taxon>Ascomycota</taxon>
        <taxon>Pezizomycotina</taxon>
        <taxon>Sordariomycetes</taxon>
        <taxon>Xylariomycetidae</taxon>
        <taxon>Xylariales</taxon>
        <taxon>Xylariales incertae sedis</taxon>
        <taxon>Monosporascus</taxon>
    </lineage>
</organism>
<evidence type="ECO:0000256" key="1">
    <source>
        <dbReference type="SAM" id="MobiDB-lite"/>
    </source>
</evidence>
<evidence type="ECO:0000313" key="2">
    <source>
        <dbReference type="EMBL" id="RYO92286.1"/>
    </source>
</evidence>
<dbReference type="EMBL" id="QJNS01000029">
    <property type="protein sequence ID" value="RYO92286.1"/>
    <property type="molecule type" value="Genomic_DNA"/>
</dbReference>
<comment type="caution">
    <text evidence="2">The sequence shown here is derived from an EMBL/GenBank/DDBJ whole genome shotgun (WGS) entry which is preliminary data.</text>
</comment>
<proteinExistence type="predicted"/>
<feature type="compositionally biased region" description="Low complexity" evidence="1">
    <location>
        <begin position="144"/>
        <end position="156"/>
    </location>
</feature>
<name>A0ABY0HIN9_9PEZI</name>
<reference evidence="2 3" key="1">
    <citation type="submission" date="2018-06" db="EMBL/GenBank/DDBJ databases">
        <title>Complete Genomes of Monosporascus.</title>
        <authorList>
            <person name="Robinson A.J."/>
            <person name="Natvig D.O."/>
        </authorList>
    </citation>
    <scope>NUCLEOTIDE SEQUENCE [LARGE SCALE GENOMIC DNA]</scope>
    <source>
        <strain evidence="2 3">CBS 609.92</strain>
    </source>
</reference>
<gene>
    <name evidence="2" type="ORF">DL762_001735</name>
</gene>